<evidence type="ECO:0000313" key="5">
    <source>
        <dbReference type="EMBL" id="CAF1067526.1"/>
    </source>
</evidence>
<evidence type="ECO:0000256" key="2">
    <source>
        <dbReference type="ARBA" id="ARBA00022840"/>
    </source>
</evidence>
<dbReference type="PROSITE" id="PS51206">
    <property type="entry name" value="SF3_HELICASE_1"/>
    <property type="match status" value="1"/>
</dbReference>
<dbReference type="AlphaFoldDB" id="A0A814LKN0"/>
<comment type="caution">
    <text evidence="5">The sequence shown here is derived from an EMBL/GenBank/DDBJ whole genome shotgun (WGS) entry which is preliminary data.</text>
</comment>
<dbReference type="InterPro" id="IPR027417">
    <property type="entry name" value="P-loop_NTPase"/>
</dbReference>
<reference evidence="5" key="1">
    <citation type="submission" date="2021-02" db="EMBL/GenBank/DDBJ databases">
        <authorList>
            <person name="Nowell W R."/>
        </authorList>
    </citation>
    <scope>NUCLEOTIDE SEQUENCE</scope>
    <source>
        <strain evidence="5">Ploen Becks lab</strain>
    </source>
</reference>
<feature type="region of interest" description="Disordered" evidence="3">
    <location>
        <begin position="1"/>
        <end position="21"/>
    </location>
</feature>
<feature type="domain" description="SF3 helicase" evidence="4">
    <location>
        <begin position="213"/>
        <end position="373"/>
    </location>
</feature>
<name>A0A814LKN0_9BILA</name>
<keyword evidence="6" id="KW-1185">Reference proteome</keyword>
<dbReference type="Proteomes" id="UP000663879">
    <property type="component" value="Unassembled WGS sequence"/>
</dbReference>
<dbReference type="OrthoDB" id="5976409at2759"/>
<gene>
    <name evidence="5" type="ORF">OXX778_LOCUS19571</name>
</gene>
<dbReference type="SUPFAM" id="SSF52540">
    <property type="entry name" value="P-loop containing nucleoside triphosphate hydrolases"/>
    <property type="match status" value="1"/>
</dbReference>
<keyword evidence="1" id="KW-0547">Nucleotide-binding</keyword>
<evidence type="ECO:0000256" key="1">
    <source>
        <dbReference type="ARBA" id="ARBA00022741"/>
    </source>
</evidence>
<sequence length="373" mass="44133">MQSENSEESETSTNQQNNNLRSNTIKRSRLFAVTVSYINVSKAVVFDLLEEFCCRLLVAEEPHFNNEPHHHIYMRTLEKLKIKEIRSIINTVYQRPQIEEEDGESNYAVNGVLVQTVRNEVNYLKYITKFDVKPIFMGILESNLSFYYNTIRWATTNVDFQYTDPHVLNYPQYYKLLEKVHVNVQNKNKHEKVEKLRPFLNVQSEEVQNSWQNEVIIWWNDWIVNGFKHKKHQLFLWGPSNTGKTTFIHSLIKTCVNPPSEQEDQDENFYEEQIFRPTPNEKRFAWQEFDSSLHNITLIDEFDITEYNVTDLKKILSGECLIANRKGQTSQKIQLRMPMIFISNLPPPVNDMSTQMQGFRERIKIVKADKLIK</sequence>
<dbReference type="CDD" id="cd00882">
    <property type="entry name" value="Ras_like_GTPase"/>
    <property type="match status" value="1"/>
</dbReference>
<dbReference type="GO" id="GO:0005524">
    <property type="term" value="F:ATP binding"/>
    <property type="evidence" value="ECO:0007669"/>
    <property type="project" value="UniProtKB-KW"/>
</dbReference>
<evidence type="ECO:0000313" key="6">
    <source>
        <dbReference type="Proteomes" id="UP000663879"/>
    </source>
</evidence>
<accession>A0A814LKN0</accession>
<dbReference type="Gene3D" id="3.40.50.300">
    <property type="entry name" value="P-loop containing nucleotide triphosphate hydrolases"/>
    <property type="match status" value="1"/>
</dbReference>
<dbReference type="EMBL" id="CAJNOC010006005">
    <property type="protein sequence ID" value="CAF1067526.1"/>
    <property type="molecule type" value="Genomic_DNA"/>
</dbReference>
<dbReference type="InterPro" id="IPR045455">
    <property type="entry name" value="NrS-1_pol-like_helicase"/>
</dbReference>
<feature type="compositionally biased region" description="Acidic residues" evidence="3">
    <location>
        <begin position="1"/>
        <end position="10"/>
    </location>
</feature>
<keyword evidence="2" id="KW-0067">ATP-binding</keyword>
<dbReference type="InterPro" id="IPR014015">
    <property type="entry name" value="Helicase_SF3_DNA-vir"/>
</dbReference>
<evidence type="ECO:0000256" key="3">
    <source>
        <dbReference type="SAM" id="MobiDB-lite"/>
    </source>
</evidence>
<proteinExistence type="predicted"/>
<dbReference type="Pfam" id="PF19263">
    <property type="entry name" value="DUF5906"/>
    <property type="match status" value="1"/>
</dbReference>
<protein>
    <recommendedName>
        <fullName evidence="4">SF3 helicase domain-containing protein</fullName>
    </recommendedName>
</protein>
<organism evidence="5 6">
    <name type="scientific">Brachionus calyciflorus</name>
    <dbReference type="NCBI Taxonomy" id="104777"/>
    <lineage>
        <taxon>Eukaryota</taxon>
        <taxon>Metazoa</taxon>
        <taxon>Spiralia</taxon>
        <taxon>Gnathifera</taxon>
        <taxon>Rotifera</taxon>
        <taxon>Eurotatoria</taxon>
        <taxon>Monogononta</taxon>
        <taxon>Pseudotrocha</taxon>
        <taxon>Ploima</taxon>
        <taxon>Brachionidae</taxon>
        <taxon>Brachionus</taxon>
    </lineage>
</organism>
<evidence type="ECO:0000259" key="4">
    <source>
        <dbReference type="PROSITE" id="PS51206"/>
    </source>
</evidence>